<keyword evidence="1" id="KW-1133">Transmembrane helix</keyword>
<protein>
    <submittedName>
        <fullName evidence="2">Heptaprenyl diphosphate synthase component I</fullName>
    </submittedName>
</protein>
<dbReference type="Gene3D" id="1.10.1760.20">
    <property type="match status" value="1"/>
</dbReference>
<accession>C8NI46</accession>
<dbReference type="eggNOG" id="COG4769">
    <property type="taxonomic scope" value="Bacteria"/>
</dbReference>
<keyword evidence="3" id="KW-1185">Reference proteome</keyword>
<feature type="transmembrane region" description="Helical" evidence="1">
    <location>
        <begin position="111"/>
        <end position="132"/>
    </location>
</feature>
<dbReference type="Pfam" id="PF07456">
    <property type="entry name" value="Hpre_diP_synt_I"/>
    <property type="match status" value="1"/>
</dbReference>
<dbReference type="HOGENOM" id="CLU_108933_1_1_9"/>
<name>C8NI46_9LACT</name>
<dbReference type="EMBL" id="ACKZ01000025">
    <property type="protein sequence ID" value="EEW36679.1"/>
    <property type="molecule type" value="Genomic_DNA"/>
</dbReference>
<dbReference type="RefSeq" id="WP_005606072.1">
    <property type="nucleotide sequence ID" value="NZ_CP102283.1"/>
</dbReference>
<gene>
    <name evidence="2" type="ORF">HMPREF0444_1591</name>
</gene>
<organism evidence="2 3">
    <name type="scientific">Granulicatella adiacens ATCC 49175</name>
    <dbReference type="NCBI Taxonomy" id="638301"/>
    <lineage>
        <taxon>Bacteria</taxon>
        <taxon>Bacillati</taxon>
        <taxon>Bacillota</taxon>
        <taxon>Bacilli</taxon>
        <taxon>Lactobacillales</taxon>
        <taxon>Carnobacteriaceae</taxon>
        <taxon>Granulicatella</taxon>
    </lineage>
</organism>
<evidence type="ECO:0000313" key="3">
    <source>
        <dbReference type="Proteomes" id="UP000005926"/>
    </source>
</evidence>
<dbReference type="InterPro" id="IPR014535">
    <property type="entry name" value="Hpre_diP_synt_I"/>
</dbReference>
<evidence type="ECO:0000313" key="2">
    <source>
        <dbReference type="EMBL" id="EEW36679.1"/>
    </source>
</evidence>
<feature type="transmembrane region" description="Helical" evidence="1">
    <location>
        <begin position="82"/>
        <end position="99"/>
    </location>
</feature>
<dbReference type="AlphaFoldDB" id="C8NI46"/>
<reference evidence="2 3" key="1">
    <citation type="submission" date="2009-08" db="EMBL/GenBank/DDBJ databases">
        <authorList>
            <person name="Muzny D."/>
            <person name="Qin X."/>
            <person name="Deng J."/>
            <person name="Jiang H."/>
            <person name="Liu Y."/>
            <person name="Qu J."/>
            <person name="Song X.-Z."/>
            <person name="Zhang L."/>
            <person name="Thornton R."/>
            <person name="Coyle M."/>
            <person name="Francisco L."/>
            <person name="Jackson L."/>
            <person name="Javaid M."/>
            <person name="Korchina V."/>
            <person name="Kovar C."/>
            <person name="Mata R."/>
            <person name="Mathew T."/>
            <person name="Ngo R."/>
            <person name="Nguyen L."/>
            <person name="Nguyen N."/>
            <person name="Okwuonu G."/>
            <person name="Ongeri F."/>
            <person name="Pham C."/>
            <person name="Simmons D."/>
            <person name="Wilczek-Boney K."/>
            <person name="Hale W."/>
            <person name="Jakkamsetti A."/>
            <person name="Pham P."/>
            <person name="Ruth R."/>
            <person name="San Lucas F."/>
            <person name="Warren J."/>
            <person name="Zhang J."/>
            <person name="Zhao Z."/>
            <person name="Zhou C."/>
            <person name="Zhu D."/>
            <person name="Lee S."/>
            <person name="Bess C."/>
            <person name="Blankenburg K."/>
            <person name="Forbes L."/>
            <person name="Fu Q."/>
            <person name="Gubbala S."/>
            <person name="Hirani K."/>
            <person name="Jayaseelan J.C."/>
            <person name="Lara F."/>
            <person name="Munidasa M."/>
            <person name="Palculict T."/>
            <person name="Patil S."/>
            <person name="Pu L.-L."/>
            <person name="Saada N."/>
            <person name="Tang L."/>
            <person name="Weissenberger G."/>
            <person name="Zhu Y."/>
            <person name="Hemphill L."/>
            <person name="Shang Y."/>
            <person name="Youmans B."/>
            <person name="Ayvaz T."/>
            <person name="Ross M."/>
            <person name="Santibanez J."/>
            <person name="Aqrawi P."/>
            <person name="Gross S."/>
            <person name="Joshi V."/>
            <person name="Fowler G."/>
            <person name="Nazareth L."/>
            <person name="Reid J."/>
            <person name="Worley K."/>
            <person name="Petrosino J."/>
            <person name="Highlander S."/>
            <person name="Gibbs R."/>
        </authorList>
    </citation>
    <scope>NUCLEOTIDE SEQUENCE [LARGE SCALE GENOMIC DNA]</scope>
    <source>
        <strain evidence="2 3">ATCC 49175</strain>
    </source>
</reference>
<dbReference type="Proteomes" id="UP000005926">
    <property type="component" value="Unassembled WGS sequence"/>
</dbReference>
<keyword evidence="1" id="KW-0812">Transmembrane</keyword>
<feature type="transmembrane region" description="Helical" evidence="1">
    <location>
        <begin position="138"/>
        <end position="164"/>
    </location>
</feature>
<dbReference type="PIRSF" id="PIRSF027391">
    <property type="entry name" value="Hpre_diP_synt_I"/>
    <property type="match status" value="1"/>
</dbReference>
<dbReference type="STRING" id="638301.HMPREF0444_1591"/>
<dbReference type="GeneID" id="78412642"/>
<dbReference type="InterPro" id="IPR010898">
    <property type="entry name" value="Hpre_diP_synth_I"/>
</dbReference>
<sequence>MQKSSHLRKLVFIALLTAQGIVLGLLEQAIPFPFAFAPGAKLGLANIVTLISLYTLSFKEVVFVIVMKTLLTTVLGGTFSTFLYSGMGALVSFIGMYLVKQLGEKRVSMIGVSATGGILHNVGQLMVASWMAKSWTVLLYLPAMSIVGIFAGIAVGVAANYALAHIKVLQYFSKK</sequence>
<comment type="caution">
    <text evidence="2">The sequence shown here is derived from an EMBL/GenBank/DDBJ whole genome shotgun (WGS) entry which is preliminary data.</text>
</comment>
<keyword evidence="1" id="KW-0472">Membrane</keyword>
<evidence type="ECO:0000256" key="1">
    <source>
        <dbReference type="SAM" id="Phobius"/>
    </source>
</evidence>
<proteinExistence type="predicted"/>